<keyword evidence="10" id="KW-0966">Cell projection</keyword>
<keyword evidence="6" id="KW-0975">Bacterial flagellum</keyword>
<dbReference type="InterPro" id="IPR002371">
    <property type="entry name" value="FlgK"/>
</dbReference>
<sequence>MGMTSALSNALSGLTASARSADVISSNISNATTDGYGRRELDLSSRVLGGEGSGVHIDGITRIVDQVVIADRRLADADLGSSTTRAGFLQRIEDVVGEPGTAGSLSDRIAGLDTAFIEAASRPDSDPRLQSVLRSAQGIADHINTISREIQTQRTNADHSIALQVDQLNSALKNIEQLNHAILTQSSSGRDASALMDQRQQLVDQISSIVPMRAVPRERGQIALITTGGAILLDGRAAEIGFTRTSLITEDMTFSAGSLSGLTLNGNPVSTGENGIMSGGTLTATFEVRDKLGVTAQNDLDAVARDLIERFQDTSVDSSLTALDAGLFTDAGAFFNPANEPGISTRLSINISVDPESGGAVWRLRDGIGAATQGDVGNASLLQSMSGALTRSQVPVSGNITVASRSMSGLSSDYLSKIGAARQSADADIVFASTKVDMLKTQELQSGVDTDYEMQQLLLVEQSYASNARVMQTIDELIQTLLRI</sequence>
<evidence type="ECO:0000256" key="2">
    <source>
        <dbReference type="ARBA" id="ARBA00004613"/>
    </source>
</evidence>
<evidence type="ECO:0000256" key="6">
    <source>
        <dbReference type="ARBA" id="ARBA00023143"/>
    </source>
</evidence>
<dbReference type="NCBIfam" id="TIGR02492">
    <property type="entry name" value="flgK_ends"/>
    <property type="match status" value="1"/>
</dbReference>
<dbReference type="PANTHER" id="PTHR30033">
    <property type="entry name" value="FLAGELLAR HOOK-ASSOCIATED PROTEIN 1"/>
    <property type="match status" value="1"/>
</dbReference>
<dbReference type="Pfam" id="PF00460">
    <property type="entry name" value="Flg_bb_rod"/>
    <property type="match status" value="1"/>
</dbReference>
<evidence type="ECO:0000256" key="1">
    <source>
        <dbReference type="ARBA" id="ARBA00004117"/>
    </source>
</evidence>
<evidence type="ECO:0000256" key="4">
    <source>
        <dbReference type="ARBA" id="ARBA00016244"/>
    </source>
</evidence>
<dbReference type="SUPFAM" id="SSF64518">
    <property type="entry name" value="Phase 1 flagellin"/>
    <property type="match status" value="1"/>
</dbReference>
<accession>A0A347UL64</accession>
<dbReference type="PANTHER" id="PTHR30033:SF1">
    <property type="entry name" value="FLAGELLAR HOOK-ASSOCIATED PROTEIN 1"/>
    <property type="match status" value="1"/>
</dbReference>
<proteinExistence type="inferred from homology"/>
<feature type="domain" description="Flagellar basal body rod protein N-terminal" evidence="7">
    <location>
        <begin position="8"/>
        <end position="36"/>
    </location>
</feature>
<dbReference type="EMBL" id="CP032125">
    <property type="protein sequence ID" value="AXX99592.1"/>
    <property type="molecule type" value="Genomic_DNA"/>
</dbReference>
<evidence type="ECO:0000313" key="11">
    <source>
        <dbReference type="Proteomes" id="UP000261704"/>
    </source>
</evidence>
<dbReference type="AlphaFoldDB" id="A0A347UL64"/>
<gene>
    <name evidence="10" type="primary">flgK</name>
    <name evidence="10" type="ORF">BAR1_17630</name>
</gene>
<evidence type="ECO:0000259" key="8">
    <source>
        <dbReference type="Pfam" id="PF06429"/>
    </source>
</evidence>
<evidence type="ECO:0000313" key="10">
    <source>
        <dbReference type="EMBL" id="AXX99592.1"/>
    </source>
</evidence>
<evidence type="ECO:0000256" key="5">
    <source>
        <dbReference type="ARBA" id="ARBA00022525"/>
    </source>
</evidence>
<name>A0A347UL64_9RHOB</name>
<protein>
    <recommendedName>
        <fullName evidence="4">Flagellar hook-associated protein 1</fullName>
    </recommendedName>
</protein>
<dbReference type="InterPro" id="IPR010930">
    <property type="entry name" value="Flg_bb/hook_C_dom"/>
</dbReference>
<dbReference type="Proteomes" id="UP000261704">
    <property type="component" value="Chromosome"/>
</dbReference>
<organism evidence="10 11">
    <name type="scientific">Profundibacter amoris</name>
    <dbReference type="NCBI Taxonomy" id="2171755"/>
    <lineage>
        <taxon>Bacteria</taxon>
        <taxon>Pseudomonadati</taxon>
        <taxon>Pseudomonadota</taxon>
        <taxon>Alphaproteobacteria</taxon>
        <taxon>Rhodobacterales</taxon>
        <taxon>Paracoccaceae</taxon>
        <taxon>Profundibacter</taxon>
    </lineage>
</organism>
<keyword evidence="11" id="KW-1185">Reference proteome</keyword>
<keyword evidence="10" id="KW-0969">Cilium</keyword>
<reference evidence="10 11" key="1">
    <citation type="submission" date="2018-09" db="EMBL/GenBank/DDBJ databases">
        <title>Profundibacter amoris BAR1 gen. nov., sp. nov., a new member of the Roseobacter clade isolated at Lokis Castle Vent Field on the Arctic Mid-Oceanic Ridge.</title>
        <authorList>
            <person name="Le Moine Bauer S."/>
            <person name="Sjoeberg A.G."/>
            <person name="L'Haridon S."/>
            <person name="Stokke R."/>
            <person name="Roalkvam I."/>
            <person name="Steen I.H."/>
            <person name="Dahle H."/>
        </authorList>
    </citation>
    <scope>NUCLEOTIDE SEQUENCE [LARGE SCALE GENOMIC DNA]</scope>
    <source>
        <strain evidence="10 11">BAR1</strain>
    </source>
</reference>
<dbReference type="RefSeq" id="WP_118944243.1">
    <property type="nucleotide sequence ID" value="NZ_CP032125.1"/>
</dbReference>
<dbReference type="KEGG" id="pamo:BAR1_17630"/>
<dbReference type="Pfam" id="PF22638">
    <property type="entry name" value="FlgK_D1"/>
    <property type="match status" value="1"/>
</dbReference>
<dbReference type="GO" id="GO:0009424">
    <property type="term" value="C:bacterial-type flagellum hook"/>
    <property type="evidence" value="ECO:0007669"/>
    <property type="project" value="InterPro"/>
</dbReference>
<dbReference type="GO" id="GO:0009425">
    <property type="term" value="C:bacterial-type flagellum basal body"/>
    <property type="evidence" value="ECO:0007669"/>
    <property type="project" value="UniProtKB-SubCell"/>
</dbReference>
<comment type="subcellular location">
    <subcellularLocation>
        <location evidence="1">Bacterial flagellum basal body</location>
    </subcellularLocation>
    <subcellularLocation>
        <location evidence="2">Secreted</location>
    </subcellularLocation>
</comment>
<dbReference type="InterPro" id="IPR053927">
    <property type="entry name" value="FlgK_helical"/>
</dbReference>
<keyword evidence="5" id="KW-0964">Secreted</keyword>
<dbReference type="GO" id="GO:0005198">
    <property type="term" value="F:structural molecule activity"/>
    <property type="evidence" value="ECO:0007669"/>
    <property type="project" value="InterPro"/>
</dbReference>
<comment type="similarity">
    <text evidence="3">Belongs to the flagella basal body rod proteins family.</text>
</comment>
<dbReference type="InterPro" id="IPR001444">
    <property type="entry name" value="Flag_bb_rod_N"/>
</dbReference>
<dbReference type="GO" id="GO:0005576">
    <property type="term" value="C:extracellular region"/>
    <property type="evidence" value="ECO:0007669"/>
    <property type="project" value="UniProtKB-SubCell"/>
</dbReference>
<evidence type="ECO:0000256" key="3">
    <source>
        <dbReference type="ARBA" id="ARBA00009677"/>
    </source>
</evidence>
<feature type="domain" description="Flagellar basal-body/hook protein C-terminal" evidence="8">
    <location>
        <begin position="445"/>
        <end position="484"/>
    </location>
</feature>
<keyword evidence="10" id="KW-0282">Flagellum</keyword>
<feature type="domain" description="Flagellar hook-associated protein FlgK helical" evidence="9">
    <location>
        <begin position="89"/>
        <end position="312"/>
    </location>
</feature>
<dbReference type="GO" id="GO:0044780">
    <property type="term" value="P:bacterial-type flagellum assembly"/>
    <property type="evidence" value="ECO:0007669"/>
    <property type="project" value="InterPro"/>
</dbReference>
<evidence type="ECO:0000259" key="9">
    <source>
        <dbReference type="Pfam" id="PF22638"/>
    </source>
</evidence>
<dbReference type="OrthoDB" id="7181295at2"/>
<evidence type="ECO:0000259" key="7">
    <source>
        <dbReference type="Pfam" id="PF00460"/>
    </source>
</evidence>
<dbReference type="Pfam" id="PF06429">
    <property type="entry name" value="Flg_bbr_C"/>
    <property type="match status" value="1"/>
</dbReference>